<dbReference type="PROSITE" id="PS50887">
    <property type="entry name" value="GGDEF"/>
    <property type="match status" value="1"/>
</dbReference>
<keyword evidence="2" id="KW-0238">DNA-binding</keyword>
<comment type="caution">
    <text evidence="5">The sequence shown here is derived from an EMBL/GenBank/DDBJ whole genome shotgun (WGS) entry which is preliminary data.</text>
</comment>
<feature type="domain" description="GGDEF" evidence="4">
    <location>
        <begin position="582"/>
        <end position="713"/>
    </location>
</feature>
<name>A0ABS5YLM8_9ACTN</name>
<evidence type="ECO:0000313" key="5">
    <source>
        <dbReference type="EMBL" id="MBU2663633.1"/>
    </source>
</evidence>
<evidence type="ECO:0000256" key="1">
    <source>
        <dbReference type="ARBA" id="ARBA00023015"/>
    </source>
</evidence>
<evidence type="ECO:0000256" key="3">
    <source>
        <dbReference type="ARBA" id="ARBA00023163"/>
    </source>
</evidence>
<dbReference type="NCBIfam" id="TIGR00254">
    <property type="entry name" value="GGDEF"/>
    <property type="match status" value="1"/>
</dbReference>
<dbReference type="InterPro" id="IPR043128">
    <property type="entry name" value="Rev_trsase/Diguanyl_cyclase"/>
</dbReference>
<dbReference type="Proteomes" id="UP001519654">
    <property type="component" value="Unassembled WGS sequence"/>
</dbReference>
<evidence type="ECO:0000259" key="4">
    <source>
        <dbReference type="PROSITE" id="PS50887"/>
    </source>
</evidence>
<protein>
    <submittedName>
        <fullName evidence="5">GGDEF domain-containing protein</fullName>
    </submittedName>
</protein>
<sequence length="713" mass="76348">MHVGEAVGVLAPFVGGTYYGTLIAGLTAAAHEHGHPVIAVQTSAAAADLVVYGGDPAFDAPVAWDHIGGFAVFADATDRTYLQRAIRSGRPVVLVGHSLTGLDSPTVLADNRPGMRAAVDHLVREHGCRRIAFTGFLEVTDVRERYEAYRSALRDHGLEPGPLLAATNNVESGITWTVDDFLRHGRPDAVVAATDLNAVGVQRTLGRAGLSCPGDYSLTGFDNIDMATFVRPELATVDQPLDAMSRVAVDLLLRQMRGEDVPAEPRRLSARFVPRTSCGCTSFAESLQVLEADDERQRLSRRLATVVPVRAGQGGRWAGAVERAAAATAQGLAAAAAGDTSAMTVAIERLRVLLDAQPTPETLRVICRSVQEYAATLPIDDVEPARRVGRAVLEVVLTLGRANNHAQLGNQLHLRSLISASYALSAALLHRRDVDPRDPSWLALTPAVAGSIALRGPDGQLHRTPGWRRTPGPAVPGGPTTVEAFPPAEVVRAAGLDHTTFVVRAKVADSDRGWLALVDRVENRVEDGRDLVNQCAALLTIALDRRDSDEQLRRAAHSDLLTGLPNRSSFTLSLRAAIELGRPFVVLFLDLDGFKRVNDTLGHHVGDELLAAVADRIRHCLRHVDIAARFGGDEFLVLLDDLTEGPELAELVDRIRVAISRPYRLGGRTARVGVSIGWASGDASASLERLLQEADAAMYRAKAAGRSSPITAA</sequence>
<dbReference type="CDD" id="cd06267">
    <property type="entry name" value="PBP1_LacI_sugar_binding-like"/>
    <property type="match status" value="1"/>
</dbReference>
<organism evidence="5 6">
    <name type="scientific">Paractinoplanes bogorensis</name>
    <dbReference type="NCBI Taxonomy" id="1610840"/>
    <lineage>
        <taxon>Bacteria</taxon>
        <taxon>Bacillati</taxon>
        <taxon>Actinomycetota</taxon>
        <taxon>Actinomycetes</taxon>
        <taxon>Micromonosporales</taxon>
        <taxon>Micromonosporaceae</taxon>
        <taxon>Paractinoplanes</taxon>
    </lineage>
</organism>
<dbReference type="Pfam" id="PF13377">
    <property type="entry name" value="Peripla_BP_3"/>
    <property type="match status" value="1"/>
</dbReference>
<accession>A0ABS5YLM8</accession>
<proteinExistence type="predicted"/>
<dbReference type="SUPFAM" id="SSF55073">
    <property type="entry name" value="Nucleotide cyclase"/>
    <property type="match status" value="1"/>
</dbReference>
<dbReference type="Gene3D" id="3.40.50.2300">
    <property type="match status" value="2"/>
</dbReference>
<dbReference type="CDD" id="cd01949">
    <property type="entry name" value="GGDEF"/>
    <property type="match status" value="1"/>
</dbReference>
<gene>
    <name evidence="5" type="ORF">KOI35_08955</name>
</gene>
<keyword evidence="1" id="KW-0805">Transcription regulation</keyword>
<dbReference type="EMBL" id="JAHKKG010000003">
    <property type="protein sequence ID" value="MBU2663633.1"/>
    <property type="molecule type" value="Genomic_DNA"/>
</dbReference>
<dbReference type="PANTHER" id="PTHR46663">
    <property type="entry name" value="DIGUANYLATE CYCLASE DGCT-RELATED"/>
    <property type="match status" value="1"/>
</dbReference>
<dbReference type="RefSeq" id="WP_215785620.1">
    <property type="nucleotide sequence ID" value="NZ_JAHKKG010000003.1"/>
</dbReference>
<evidence type="ECO:0000256" key="2">
    <source>
        <dbReference type="ARBA" id="ARBA00023125"/>
    </source>
</evidence>
<dbReference type="InterPro" id="IPR028082">
    <property type="entry name" value="Peripla_BP_I"/>
</dbReference>
<dbReference type="InterPro" id="IPR052163">
    <property type="entry name" value="DGC-Regulatory_Protein"/>
</dbReference>
<keyword evidence="6" id="KW-1185">Reference proteome</keyword>
<dbReference type="Gene3D" id="3.30.70.270">
    <property type="match status" value="1"/>
</dbReference>
<dbReference type="InterPro" id="IPR029787">
    <property type="entry name" value="Nucleotide_cyclase"/>
</dbReference>
<dbReference type="SMART" id="SM00267">
    <property type="entry name" value="GGDEF"/>
    <property type="match status" value="1"/>
</dbReference>
<dbReference type="InterPro" id="IPR046335">
    <property type="entry name" value="LacI/GalR-like_sensor"/>
</dbReference>
<dbReference type="PANTHER" id="PTHR46663:SF4">
    <property type="entry name" value="DIGUANYLATE CYCLASE DGCT-RELATED"/>
    <property type="match status" value="1"/>
</dbReference>
<dbReference type="SUPFAM" id="SSF53822">
    <property type="entry name" value="Periplasmic binding protein-like I"/>
    <property type="match status" value="1"/>
</dbReference>
<dbReference type="InterPro" id="IPR000160">
    <property type="entry name" value="GGDEF_dom"/>
</dbReference>
<reference evidence="5 6" key="1">
    <citation type="submission" date="2021-06" db="EMBL/GenBank/DDBJ databases">
        <title>Actinoplanes lichenicola sp. nov., and Actinoplanes ovalisporus sp. nov., isolated from lichen in Thailand.</title>
        <authorList>
            <person name="Saeng-In P."/>
            <person name="Kanchanasin P."/>
            <person name="Yuki M."/>
            <person name="Kudo T."/>
            <person name="Ohkuma M."/>
            <person name="Phongsopitanun W."/>
            <person name="Tanasupawat S."/>
        </authorList>
    </citation>
    <scope>NUCLEOTIDE SEQUENCE [LARGE SCALE GENOMIC DNA]</scope>
    <source>
        <strain evidence="5 6">NBRC 110975</strain>
    </source>
</reference>
<evidence type="ECO:0000313" key="6">
    <source>
        <dbReference type="Proteomes" id="UP001519654"/>
    </source>
</evidence>
<keyword evidence="3" id="KW-0804">Transcription</keyword>
<dbReference type="Pfam" id="PF00990">
    <property type="entry name" value="GGDEF"/>
    <property type="match status" value="1"/>
</dbReference>